<evidence type="ECO:0000256" key="4">
    <source>
        <dbReference type="ARBA" id="ARBA00022801"/>
    </source>
</evidence>
<dbReference type="InterPro" id="IPR036866">
    <property type="entry name" value="RibonucZ/Hydroxyglut_hydro"/>
</dbReference>
<reference evidence="8" key="1">
    <citation type="submission" date="2023-11" db="EMBL/GenBank/DDBJ databases">
        <authorList>
            <person name="Alioto T."/>
            <person name="Alioto T."/>
            <person name="Gomez Garrido J."/>
        </authorList>
    </citation>
    <scope>NUCLEOTIDE SEQUENCE</scope>
</reference>
<dbReference type="SUPFAM" id="SSF56281">
    <property type="entry name" value="Metallo-hydrolase/oxidoreductase"/>
    <property type="match status" value="1"/>
</dbReference>
<dbReference type="PANTHER" id="PTHR23131">
    <property type="entry name" value="ENDORIBONUCLEASE LACTB2"/>
    <property type="match status" value="1"/>
</dbReference>
<dbReference type="InterPro" id="IPR001279">
    <property type="entry name" value="Metallo-B-lactamas"/>
</dbReference>
<proteinExistence type="inferred from homology"/>
<evidence type="ECO:0000256" key="5">
    <source>
        <dbReference type="ARBA" id="ARBA00022833"/>
    </source>
</evidence>
<evidence type="ECO:0000259" key="7">
    <source>
        <dbReference type="SMART" id="SM00849"/>
    </source>
</evidence>
<dbReference type="GO" id="GO:0016787">
    <property type="term" value="F:hydrolase activity"/>
    <property type="evidence" value="ECO:0007669"/>
    <property type="project" value="UniProtKB-KW"/>
</dbReference>
<organism evidence="8 9">
    <name type="scientific">Lecanosticta acicola</name>
    <dbReference type="NCBI Taxonomy" id="111012"/>
    <lineage>
        <taxon>Eukaryota</taxon>
        <taxon>Fungi</taxon>
        <taxon>Dikarya</taxon>
        <taxon>Ascomycota</taxon>
        <taxon>Pezizomycotina</taxon>
        <taxon>Dothideomycetes</taxon>
        <taxon>Dothideomycetidae</taxon>
        <taxon>Mycosphaerellales</taxon>
        <taxon>Mycosphaerellaceae</taxon>
        <taxon>Lecanosticta</taxon>
    </lineage>
</organism>
<evidence type="ECO:0000256" key="6">
    <source>
        <dbReference type="ARBA" id="ARBA00050605"/>
    </source>
</evidence>
<dbReference type="Gene3D" id="3.60.15.10">
    <property type="entry name" value="Ribonuclease Z/Hydroxyacylglutathione hydrolase-like"/>
    <property type="match status" value="1"/>
</dbReference>
<gene>
    <name evidence="8" type="ORF">LECACI_7A006624</name>
</gene>
<dbReference type="InterPro" id="IPR036388">
    <property type="entry name" value="WH-like_DNA-bd_sf"/>
</dbReference>
<keyword evidence="4" id="KW-0378">Hydrolase</keyword>
<dbReference type="Gene3D" id="1.10.10.10">
    <property type="entry name" value="Winged helix-like DNA-binding domain superfamily/Winged helix DNA-binding domain"/>
    <property type="match status" value="1"/>
</dbReference>
<dbReference type="PANTHER" id="PTHR23131:SF0">
    <property type="entry name" value="ENDORIBONUCLEASE LACTB2"/>
    <property type="match status" value="1"/>
</dbReference>
<evidence type="ECO:0000256" key="2">
    <source>
        <dbReference type="ARBA" id="ARBA00007749"/>
    </source>
</evidence>
<dbReference type="EMBL" id="CAVMBE010000049">
    <property type="protein sequence ID" value="CAK4031466.1"/>
    <property type="molecule type" value="Genomic_DNA"/>
</dbReference>
<dbReference type="SMART" id="SM00849">
    <property type="entry name" value="Lactamase_B"/>
    <property type="match status" value="1"/>
</dbReference>
<comment type="cofactor">
    <cofactor evidence="1">
        <name>Zn(2+)</name>
        <dbReference type="ChEBI" id="CHEBI:29105"/>
    </cofactor>
</comment>
<dbReference type="GO" id="GO:0046872">
    <property type="term" value="F:metal ion binding"/>
    <property type="evidence" value="ECO:0007669"/>
    <property type="project" value="UniProtKB-KW"/>
</dbReference>
<protein>
    <recommendedName>
        <fullName evidence="7">Metallo-beta-lactamase domain-containing protein</fullName>
    </recommendedName>
</protein>
<feature type="domain" description="Metallo-beta-lactamase" evidence="7">
    <location>
        <begin position="52"/>
        <end position="208"/>
    </location>
</feature>
<keyword evidence="9" id="KW-1185">Reference proteome</keyword>
<dbReference type="GO" id="GO:0044550">
    <property type="term" value="P:secondary metabolite biosynthetic process"/>
    <property type="evidence" value="ECO:0007669"/>
    <property type="project" value="TreeGrafter"/>
</dbReference>
<keyword evidence="5" id="KW-0862">Zinc</keyword>
<evidence type="ECO:0000313" key="8">
    <source>
        <dbReference type="EMBL" id="CAK4031466.1"/>
    </source>
</evidence>
<dbReference type="Proteomes" id="UP001296104">
    <property type="component" value="Unassembled WGS sequence"/>
</dbReference>
<comment type="similarity">
    <text evidence="2">Belongs to the metallo-beta-lactamase superfamily.</text>
</comment>
<dbReference type="CDD" id="cd07722">
    <property type="entry name" value="LACTB2-like_MBL-fold"/>
    <property type="match status" value="1"/>
</dbReference>
<dbReference type="FunFam" id="3.60.15.10:FF:000041">
    <property type="entry name" value="Metallo-beta-lactamase domain protein"/>
    <property type="match status" value="1"/>
</dbReference>
<keyword evidence="3" id="KW-0479">Metal-binding</keyword>
<sequence length="316" mass="34749">MSIGPVKFDIGFWGDYLDAQLSSLPPLPSVERLSDRVTRILGGNPGRIALQGTNTYLVGTGRSRILLDTGQGKPGWIDSLSRTLESQSIQISHVLLTHWHGDHVGGICDLVKYDPRLGSKIHKWKPDAGQLGILDRQVFEVEGATLEAVHLPGHAQDHACFILKEEKALFTGDNVLGHGYSTSEDLIAYVQSLRQMLVLDCGIGYPGHGESIADLDAKIKEYLHVQETRELQICRALAGEASGSRLLPSRMGVTVEELARVLFAGVPEEVRKLSVERVLSENLWLLAAKGSVGFKVQNRERHWYAKRALTTAENSS</sequence>
<accession>A0AAI8Z311</accession>
<comment type="caution">
    <text evidence="8">The sequence shown here is derived from an EMBL/GenBank/DDBJ whole genome shotgun (WGS) entry which is preliminary data.</text>
</comment>
<dbReference type="InterPro" id="IPR047921">
    <property type="entry name" value="LACTB2-like_MBL-fold"/>
</dbReference>
<dbReference type="AlphaFoldDB" id="A0AAI8Z311"/>
<name>A0AAI8Z311_9PEZI</name>
<comment type="catalytic activity">
    <reaction evidence="6">
        <text>(3R)-atrochrysone 2-carbonyl-[ACP] + H2O = (3R)-atrochrysone 2-carboxylate + holo-[ACP] + H(+)</text>
        <dbReference type="Rhea" id="RHEA:64236"/>
        <dbReference type="Rhea" id="RHEA-COMP:9685"/>
        <dbReference type="Rhea" id="RHEA-COMP:20479"/>
        <dbReference type="ChEBI" id="CHEBI:15377"/>
        <dbReference type="ChEBI" id="CHEBI:15378"/>
        <dbReference type="ChEBI" id="CHEBI:64479"/>
        <dbReference type="ChEBI" id="CHEBI:234107"/>
        <dbReference type="ChEBI" id="CHEBI:234110"/>
    </reaction>
    <physiologicalReaction direction="left-to-right" evidence="6">
        <dbReference type="Rhea" id="RHEA:64237"/>
    </physiologicalReaction>
</comment>
<evidence type="ECO:0000256" key="3">
    <source>
        <dbReference type="ARBA" id="ARBA00022723"/>
    </source>
</evidence>
<evidence type="ECO:0000256" key="1">
    <source>
        <dbReference type="ARBA" id="ARBA00001947"/>
    </source>
</evidence>
<dbReference type="InterPro" id="IPR050662">
    <property type="entry name" value="Sec-metab_biosynth-thioest"/>
</dbReference>
<evidence type="ECO:0000313" key="9">
    <source>
        <dbReference type="Proteomes" id="UP001296104"/>
    </source>
</evidence>
<dbReference type="Pfam" id="PF00753">
    <property type="entry name" value="Lactamase_B"/>
    <property type="match status" value="1"/>
</dbReference>